<name>A0A2G3AGD6_CAPAN</name>
<keyword evidence="4" id="KW-1185">Reference proteome</keyword>
<dbReference type="PANTHER" id="PTHR13395">
    <property type="entry name" value="SISTER CHROMATID COHESION PROTEIN DCC1-RELATED"/>
    <property type="match status" value="1"/>
</dbReference>
<evidence type="ECO:0000256" key="1">
    <source>
        <dbReference type="ARBA" id="ARBA00007017"/>
    </source>
</evidence>
<organism evidence="3 4">
    <name type="scientific">Capsicum annuum</name>
    <name type="common">Capsicum pepper</name>
    <dbReference type="NCBI Taxonomy" id="4072"/>
    <lineage>
        <taxon>Eukaryota</taxon>
        <taxon>Viridiplantae</taxon>
        <taxon>Streptophyta</taxon>
        <taxon>Embryophyta</taxon>
        <taxon>Tracheophyta</taxon>
        <taxon>Spermatophyta</taxon>
        <taxon>Magnoliopsida</taxon>
        <taxon>eudicotyledons</taxon>
        <taxon>Gunneridae</taxon>
        <taxon>Pentapetalae</taxon>
        <taxon>asterids</taxon>
        <taxon>lamiids</taxon>
        <taxon>Solanales</taxon>
        <taxon>Solanaceae</taxon>
        <taxon>Solanoideae</taxon>
        <taxon>Capsiceae</taxon>
        <taxon>Capsicum</taxon>
    </lineage>
</organism>
<reference evidence="3 4" key="1">
    <citation type="journal article" date="2014" name="Nat. Genet.">
        <title>Genome sequence of the hot pepper provides insights into the evolution of pungency in Capsicum species.</title>
        <authorList>
            <person name="Kim S."/>
            <person name="Park M."/>
            <person name="Yeom S.I."/>
            <person name="Kim Y.M."/>
            <person name="Lee J.M."/>
            <person name="Lee H.A."/>
            <person name="Seo E."/>
            <person name="Choi J."/>
            <person name="Cheong K."/>
            <person name="Kim K.T."/>
            <person name="Jung K."/>
            <person name="Lee G.W."/>
            <person name="Oh S.K."/>
            <person name="Bae C."/>
            <person name="Kim S.B."/>
            <person name="Lee H.Y."/>
            <person name="Kim S.Y."/>
            <person name="Kim M.S."/>
            <person name="Kang B.C."/>
            <person name="Jo Y.D."/>
            <person name="Yang H.B."/>
            <person name="Jeong H.J."/>
            <person name="Kang W.H."/>
            <person name="Kwon J.K."/>
            <person name="Shin C."/>
            <person name="Lim J.Y."/>
            <person name="Park J.H."/>
            <person name="Huh J.H."/>
            <person name="Kim J.S."/>
            <person name="Kim B.D."/>
            <person name="Cohen O."/>
            <person name="Paran I."/>
            <person name="Suh M.C."/>
            <person name="Lee S.B."/>
            <person name="Kim Y.K."/>
            <person name="Shin Y."/>
            <person name="Noh S.J."/>
            <person name="Park J."/>
            <person name="Seo Y.S."/>
            <person name="Kwon S.Y."/>
            <person name="Kim H.A."/>
            <person name="Park J.M."/>
            <person name="Kim H.J."/>
            <person name="Choi S.B."/>
            <person name="Bosland P.W."/>
            <person name="Reeves G."/>
            <person name="Jo S.H."/>
            <person name="Lee B.W."/>
            <person name="Cho H.T."/>
            <person name="Choi H.S."/>
            <person name="Lee M.S."/>
            <person name="Yu Y."/>
            <person name="Do Choi Y."/>
            <person name="Park B.S."/>
            <person name="van Deynze A."/>
            <person name="Ashrafi H."/>
            <person name="Hill T."/>
            <person name="Kim W.T."/>
            <person name="Pai H.S."/>
            <person name="Ahn H.K."/>
            <person name="Yeam I."/>
            <person name="Giovannoni J.J."/>
            <person name="Rose J.K."/>
            <person name="Sorensen I."/>
            <person name="Lee S.J."/>
            <person name="Kim R.W."/>
            <person name="Choi I.Y."/>
            <person name="Choi B.S."/>
            <person name="Lim J.S."/>
            <person name="Lee Y.H."/>
            <person name="Choi D."/>
        </authorList>
    </citation>
    <scope>NUCLEOTIDE SEQUENCE [LARGE SCALE GENOMIC DNA]</scope>
    <source>
        <strain evidence="4">cv. CM334</strain>
    </source>
</reference>
<protein>
    <submittedName>
        <fullName evidence="3">Uncharacterized protein</fullName>
    </submittedName>
</protein>
<reference evidence="3 4" key="2">
    <citation type="journal article" date="2017" name="Genome Biol.">
        <title>New reference genome sequences of hot pepper reveal the massive evolution of plant disease-resistance genes by retroduplication.</title>
        <authorList>
            <person name="Kim S."/>
            <person name="Park J."/>
            <person name="Yeom S.I."/>
            <person name="Kim Y.M."/>
            <person name="Seo E."/>
            <person name="Kim K.T."/>
            <person name="Kim M.S."/>
            <person name="Lee J.M."/>
            <person name="Cheong K."/>
            <person name="Shin H.S."/>
            <person name="Kim S.B."/>
            <person name="Han K."/>
            <person name="Lee J."/>
            <person name="Park M."/>
            <person name="Lee H.A."/>
            <person name="Lee H.Y."/>
            <person name="Lee Y."/>
            <person name="Oh S."/>
            <person name="Lee J.H."/>
            <person name="Choi E."/>
            <person name="Choi E."/>
            <person name="Lee S.E."/>
            <person name="Jeon J."/>
            <person name="Kim H."/>
            <person name="Choi G."/>
            <person name="Song H."/>
            <person name="Lee J."/>
            <person name="Lee S.C."/>
            <person name="Kwon J.K."/>
            <person name="Lee H.Y."/>
            <person name="Koo N."/>
            <person name="Hong Y."/>
            <person name="Kim R.W."/>
            <person name="Kang W.H."/>
            <person name="Huh J.H."/>
            <person name="Kang B.C."/>
            <person name="Yang T.J."/>
            <person name="Lee Y.H."/>
            <person name="Bennetzen J.L."/>
            <person name="Choi D."/>
        </authorList>
    </citation>
    <scope>NUCLEOTIDE SEQUENCE [LARGE SCALE GENOMIC DNA]</scope>
    <source>
        <strain evidence="4">cv. CM334</strain>
    </source>
</reference>
<dbReference type="GO" id="GO:0007064">
    <property type="term" value="P:mitotic sister chromatid cohesion"/>
    <property type="evidence" value="ECO:0007669"/>
    <property type="project" value="InterPro"/>
</dbReference>
<dbReference type="GO" id="GO:0006260">
    <property type="term" value="P:DNA replication"/>
    <property type="evidence" value="ECO:0007669"/>
    <property type="project" value="UniProtKB-KW"/>
</dbReference>
<dbReference type="Proteomes" id="UP000222542">
    <property type="component" value="Unassembled WGS sequence"/>
</dbReference>
<dbReference type="AlphaFoldDB" id="A0A2G3AGD6"/>
<evidence type="ECO:0000313" key="3">
    <source>
        <dbReference type="EMBL" id="PHT93299.1"/>
    </source>
</evidence>
<dbReference type="SMR" id="A0A2G3AGD6"/>
<dbReference type="PANTHER" id="PTHR13395:SF6">
    <property type="entry name" value="SISTER CHROMATID COHESION PROTEIN DCC1"/>
    <property type="match status" value="1"/>
</dbReference>
<dbReference type="Pfam" id="PF09724">
    <property type="entry name" value="Dcc1"/>
    <property type="match status" value="2"/>
</dbReference>
<dbReference type="GO" id="GO:0031390">
    <property type="term" value="C:Ctf18 RFC-like complex"/>
    <property type="evidence" value="ECO:0007669"/>
    <property type="project" value="InterPro"/>
</dbReference>
<sequence length="154" mass="17737">MTGFLNEDEDLRVVEADGFPRKIVRRCLEVYGSKVNNETIGGCTWRLEQRPVCVHFAREVLTEKLGIETRIYAFGVSSLPSVPAKWFSKLFQEKPKWEWKELQPFVRDLKVPALSSEGLLLMYTRRTQPSADAEPISSACVIIPLRVPQFWMAY</sequence>
<comment type="similarity">
    <text evidence="1">Belongs to the DCC1 family.</text>
</comment>
<evidence type="ECO:0000313" key="4">
    <source>
        <dbReference type="Proteomes" id="UP000222542"/>
    </source>
</evidence>
<keyword evidence="2" id="KW-0235">DNA replication</keyword>
<dbReference type="STRING" id="4072.A0A2G3AGD6"/>
<gene>
    <name evidence="3" type="ORF">T459_01181</name>
</gene>
<dbReference type="OMA" id="NETIGGC"/>
<dbReference type="Gramene" id="PHT93299">
    <property type="protein sequence ID" value="PHT93299"/>
    <property type="gene ID" value="T459_01181"/>
</dbReference>
<evidence type="ECO:0000256" key="2">
    <source>
        <dbReference type="ARBA" id="ARBA00022705"/>
    </source>
</evidence>
<dbReference type="EMBL" id="AYRZ02000001">
    <property type="protein sequence ID" value="PHT93299.1"/>
    <property type="molecule type" value="Genomic_DNA"/>
</dbReference>
<comment type="caution">
    <text evidence="3">The sequence shown here is derived from an EMBL/GenBank/DDBJ whole genome shotgun (WGS) entry which is preliminary data.</text>
</comment>
<proteinExistence type="inferred from homology"/>
<accession>A0A2G3AGD6</accession>
<dbReference type="InterPro" id="IPR019128">
    <property type="entry name" value="Dcc1"/>
</dbReference>